<protein>
    <submittedName>
        <fullName evidence="1">Uncharacterized protein</fullName>
    </submittedName>
</protein>
<reference evidence="1 2" key="1">
    <citation type="submission" date="2016-02" db="EMBL/GenBank/DDBJ databases">
        <title>Paenibacillus sp. LPB0068, isolated from Crassostrea gigas.</title>
        <authorList>
            <person name="Shin S.-K."/>
            <person name="Yi H."/>
        </authorList>
    </citation>
    <scope>NUCLEOTIDE SEQUENCE [LARGE SCALE GENOMIC DNA]</scope>
    <source>
        <strain evidence="1 2">LPB0068</strain>
    </source>
</reference>
<organism evidence="1 2">
    <name type="scientific">Paenibacillus crassostreae</name>
    <dbReference type="NCBI Taxonomy" id="1763538"/>
    <lineage>
        <taxon>Bacteria</taxon>
        <taxon>Bacillati</taxon>
        <taxon>Bacillota</taxon>
        <taxon>Bacilli</taxon>
        <taxon>Bacillales</taxon>
        <taxon>Paenibacillaceae</taxon>
        <taxon>Paenibacillus</taxon>
    </lineage>
</organism>
<evidence type="ECO:0000313" key="1">
    <source>
        <dbReference type="EMBL" id="OAB75595.1"/>
    </source>
</evidence>
<evidence type="ECO:0000313" key="2">
    <source>
        <dbReference type="Proteomes" id="UP000077134"/>
    </source>
</evidence>
<sequence length="340" mass="38998">MDSTDIIAISKIASLIEEEKIIRTNNNSVWDKILSNAGQRKLYVEYQHNLNPFTYYNHRPNENPKFREFFTAIKSILQTVYLESSDNGEFQKLMEAIVQSIDFDIILMGDVTSVKGGFDYDTFKDFMENVHEIRAVETLAERATPAFKEFRLNLNILNLDLQFENKKLTLRHLTEDIDNSNKKASIVMEWLTTLYPLISKSYKEALENYSAGNPSACIFSCRNIITGIFSELKDDDTSWITGLQKISTDVNIKNIVAKNIPQGSANVKMIFDNVQQFKYPRFMVIYSLYSLTCDLGAHTHEAPKMGGVLHPEITTMNDALLCLRMTQDVLLWVKSEIDKL</sequence>
<dbReference type="KEGG" id="pcx:LPB68_21880"/>
<dbReference type="EMBL" id="LSFN01000007">
    <property type="protein sequence ID" value="OAB75595.1"/>
    <property type="molecule type" value="Genomic_DNA"/>
</dbReference>
<accession>A0A167EJ82</accession>
<gene>
    <name evidence="1" type="ORF">PNBC_08170</name>
</gene>
<proteinExistence type="predicted"/>
<name>A0A167EJ82_9BACL</name>
<dbReference type="AlphaFoldDB" id="A0A167EJ82"/>
<keyword evidence="2" id="KW-1185">Reference proteome</keyword>
<dbReference type="OrthoDB" id="2079698at2"/>
<comment type="caution">
    <text evidence="1">The sequence shown here is derived from an EMBL/GenBank/DDBJ whole genome shotgun (WGS) entry which is preliminary data.</text>
</comment>
<dbReference type="Proteomes" id="UP000077134">
    <property type="component" value="Unassembled WGS sequence"/>
</dbReference>
<dbReference type="RefSeq" id="WP_068657007.1">
    <property type="nucleotide sequence ID" value="NZ_CP017773.1"/>
</dbReference>